<dbReference type="InterPro" id="IPR000682">
    <property type="entry name" value="PCMT"/>
</dbReference>
<protein>
    <recommendedName>
        <fullName evidence="4">Protein-L-isoaspartate O-methyltransferase</fullName>
        <ecNumber evidence="3">2.1.1.77</ecNumber>
    </recommendedName>
    <alternativeName>
        <fullName evidence="11">L-isoaspartyl protein carboxyl methyltransferase</fullName>
    </alternativeName>
    <alternativeName>
        <fullName evidence="9">Protein L-isoaspartyl methyltransferase</fullName>
    </alternativeName>
    <alternativeName>
        <fullName evidence="10">Protein-beta-aspartate methyltransferase</fullName>
    </alternativeName>
</protein>
<evidence type="ECO:0000256" key="5">
    <source>
        <dbReference type="ARBA" id="ARBA00022490"/>
    </source>
</evidence>
<dbReference type="AlphaFoldDB" id="A0A7K3MA88"/>
<dbReference type="InterPro" id="IPR029063">
    <property type="entry name" value="SAM-dependent_MTases_sf"/>
</dbReference>
<keyword evidence="7 12" id="KW-0808">Transferase</keyword>
<dbReference type="EC" id="2.1.1.77" evidence="3"/>
<proteinExistence type="inferred from homology"/>
<evidence type="ECO:0000256" key="2">
    <source>
        <dbReference type="ARBA" id="ARBA00005369"/>
    </source>
</evidence>
<dbReference type="GO" id="GO:0004719">
    <property type="term" value="F:protein-L-isoaspartate (D-aspartate) O-methyltransferase activity"/>
    <property type="evidence" value="ECO:0007669"/>
    <property type="project" value="UniProtKB-EC"/>
</dbReference>
<organism evidence="12 13">
    <name type="scientific">Phytoactinopolyspora mesophila</name>
    <dbReference type="NCBI Taxonomy" id="2650750"/>
    <lineage>
        <taxon>Bacteria</taxon>
        <taxon>Bacillati</taxon>
        <taxon>Actinomycetota</taxon>
        <taxon>Actinomycetes</taxon>
        <taxon>Jiangellales</taxon>
        <taxon>Jiangellaceae</taxon>
        <taxon>Phytoactinopolyspora</taxon>
    </lineage>
</organism>
<dbReference type="PANTHER" id="PTHR11579">
    <property type="entry name" value="PROTEIN-L-ISOASPARTATE O-METHYLTRANSFERASE"/>
    <property type="match status" value="1"/>
</dbReference>
<name>A0A7K3MA88_9ACTN</name>
<reference evidence="12 13" key="1">
    <citation type="submission" date="2019-11" db="EMBL/GenBank/DDBJ databases">
        <authorList>
            <person name="Li X.-J."/>
            <person name="Feng X.-M."/>
        </authorList>
    </citation>
    <scope>NUCLEOTIDE SEQUENCE [LARGE SCALE GENOMIC DNA]</scope>
    <source>
        <strain evidence="12 13">XMNu-373</strain>
    </source>
</reference>
<keyword evidence="6 12" id="KW-0489">Methyltransferase</keyword>
<evidence type="ECO:0000313" key="13">
    <source>
        <dbReference type="Proteomes" id="UP000460435"/>
    </source>
</evidence>
<evidence type="ECO:0000256" key="9">
    <source>
        <dbReference type="ARBA" id="ARBA00030757"/>
    </source>
</evidence>
<dbReference type="GO" id="GO:0032259">
    <property type="term" value="P:methylation"/>
    <property type="evidence" value="ECO:0007669"/>
    <property type="project" value="UniProtKB-KW"/>
</dbReference>
<evidence type="ECO:0000256" key="8">
    <source>
        <dbReference type="ARBA" id="ARBA00022691"/>
    </source>
</evidence>
<evidence type="ECO:0000256" key="4">
    <source>
        <dbReference type="ARBA" id="ARBA00013346"/>
    </source>
</evidence>
<evidence type="ECO:0000256" key="11">
    <source>
        <dbReference type="ARBA" id="ARBA00031350"/>
    </source>
</evidence>
<dbReference type="PANTHER" id="PTHR11579:SF0">
    <property type="entry name" value="PROTEIN-L-ISOASPARTATE(D-ASPARTATE) O-METHYLTRANSFERASE"/>
    <property type="match status" value="1"/>
</dbReference>
<comment type="similarity">
    <text evidence="2">Belongs to the methyltransferase superfamily. L-isoaspartyl/D-aspartyl protein methyltransferase family.</text>
</comment>
<dbReference type="EMBL" id="WLZY01000010">
    <property type="protein sequence ID" value="NDL60225.1"/>
    <property type="molecule type" value="Genomic_DNA"/>
</dbReference>
<keyword evidence="5" id="KW-0963">Cytoplasm</keyword>
<dbReference type="Proteomes" id="UP000460435">
    <property type="component" value="Unassembled WGS sequence"/>
</dbReference>
<gene>
    <name evidence="12" type="ORF">F7O44_24430</name>
</gene>
<dbReference type="SUPFAM" id="SSF53335">
    <property type="entry name" value="S-adenosyl-L-methionine-dependent methyltransferases"/>
    <property type="match status" value="1"/>
</dbReference>
<comment type="subcellular location">
    <subcellularLocation>
        <location evidence="1">Cytoplasm</location>
    </subcellularLocation>
</comment>
<sequence>MPIYSPTLAEALTLVHEDTYVRREGGDLVAQSSSQQIIADLIDRLDLEAGMRVLEIGTGSGYSTALLAHLAEDTGWVVSIDVVADLVERAGRLLAADGYSNTTILRADGAQGAPEHGPFDRIIVWTTAPHLPTTWTTQVAPDGVIVSPIALAPVSKSGVGTRTRLKGGATPYVDQLFPAGFVEMHGQELDQWLLPPYGVDVVSRDDSGRPCWLSGPWLRSPEHYVQGQRLLQSLITNRESTAGPLGSEESATDFRAWLLATRPGGLTTAALGEPLWQLGYAHSGGAALTDVRSATQTVTNGDTEAAAVLAGWADTWRQLGSPGLADLRTQLIPFYDGWTLEATLDRHASNQGSST</sequence>
<dbReference type="Pfam" id="PF01135">
    <property type="entry name" value="PCMT"/>
    <property type="match status" value="1"/>
</dbReference>
<keyword evidence="13" id="KW-1185">Reference proteome</keyword>
<evidence type="ECO:0000256" key="10">
    <source>
        <dbReference type="ARBA" id="ARBA00031323"/>
    </source>
</evidence>
<evidence type="ECO:0000313" key="12">
    <source>
        <dbReference type="EMBL" id="NDL60225.1"/>
    </source>
</evidence>
<keyword evidence="8" id="KW-0949">S-adenosyl-L-methionine</keyword>
<evidence type="ECO:0000256" key="6">
    <source>
        <dbReference type="ARBA" id="ARBA00022603"/>
    </source>
</evidence>
<evidence type="ECO:0000256" key="1">
    <source>
        <dbReference type="ARBA" id="ARBA00004496"/>
    </source>
</evidence>
<comment type="caution">
    <text evidence="12">The sequence shown here is derived from an EMBL/GenBank/DDBJ whole genome shotgun (WGS) entry which is preliminary data.</text>
</comment>
<dbReference type="RefSeq" id="WP_162452923.1">
    <property type="nucleotide sequence ID" value="NZ_WLZY01000010.1"/>
</dbReference>
<accession>A0A7K3MA88</accession>
<dbReference type="Gene3D" id="3.40.50.150">
    <property type="entry name" value="Vaccinia Virus protein VP39"/>
    <property type="match status" value="1"/>
</dbReference>
<dbReference type="GO" id="GO:0005737">
    <property type="term" value="C:cytoplasm"/>
    <property type="evidence" value="ECO:0007669"/>
    <property type="project" value="UniProtKB-SubCell"/>
</dbReference>
<evidence type="ECO:0000256" key="3">
    <source>
        <dbReference type="ARBA" id="ARBA00011890"/>
    </source>
</evidence>
<evidence type="ECO:0000256" key="7">
    <source>
        <dbReference type="ARBA" id="ARBA00022679"/>
    </source>
</evidence>
<dbReference type="CDD" id="cd02440">
    <property type="entry name" value="AdoMet_MTases"/>
    <property type="match status" value="1"/>
</dbReference>